<dbReference type="AlphaFoldDB" id="A0A2T0SNQ4"/>
<organism evidence="1 2">
    <name type="scientific">Spirosoma oryzae</name>
    <dbReference type="NCBI Taxonomy" id="1469603"/>
    <lineage>
        <taxon>Bacteria</taxon>
        <taxon>Pseudomonadati</taxon>
        <taxon>Bacteroidota</taxon>
        <taxon>Cytophagia</taxon>
        <taxon>Cytophagales</taxon>
        <taxon>Cytophagaceae</taxon>
        <taxon>Spirosoma</taxon>
    </lineage>
</organism>
<keyword evidence="2" id="KW-1185">Reference proteome</keyword>
<name>A0A2T0SNQ4_9BACT</name>
<dbReference type="EMBL" id="PVTE01000015">
    <property type="protein sequence ID" value="PRY35031.1"/>
    <property type="molecule type" value="Genomic_DNA"/>
</dbReference>
<accession>A0A2T0SNQ4</accession>
<dbReference type="Proteomes" id="UP000238375">
    <property type="component" value="Unassembled WGS sequence"/>
</dbReference>
<proteinExistence type="predicted"/>
<protein>
    <submittedName>
        <fullName evidence="1">Uncharacterized protein DUF2158</fullName>
    </submittedName>
</protein>
<sequence length="70" mass="8156">MVAIGLGDVVQLRTGSPPMIVVEYGTQDVLHLSWHQSDQWTGDPDSFICIWWEREVRYQGLFSRYQLEKS</sequence>
<evidence type="ECO:0000313" key="2">
    <source>
        <dbReference type="Proteomes" id="UP000238375"/>
    </source>
</evidence>
<evidence type="ECO:0000313" key="1">
    <source>
        <dbReference type="EMBL" id="PRY35031.1"/>
    </source>
</evidence>
<comment type="caution">
    <text evidence="1">The sequence shown here is derived from an EMBL/GenBank/DDBJ whole genome shotgun (WGS) entry which is preliminary data.</text>
</comment>
<reference evidence="1 2" key="1">
    <citation type="submission" date="2018-03" db="EMBL/GenBank/DDBJ databases">
        <title>Genomic Encyclopedia of Archaeal and Bacterial Type Strains, Phase II (KMG-II): from individual species to whole genera.</title>
        <authorList>
            <person name="Goeker M."/>
        </authorList>
    </citation>
    <scope>NUCLEOTIDE SEQUENCE [LARGE SCALE GENOMIC DNA]</scope>
    <source>
        <strain evidence="1 2">DSM 28354</strain>
    </source>
</reference>
<gene>
    <name evidence="1" type="ORF">CLV58_115114</name>
</gene>